<evidence type="ECO:0000313" key="1">
    <source>
        <dbReference type="EMBL" id="QWQ22700.2"/>
    </source>
</evidence>
<dbReference type="AlphaFoldDB" id="A0AAJ4NLH0"/>
<evidence type="ECO:0000313" key="2">
    <source>
        <dbReference type="Proteomes" id="UP000682358"/>
    </source>
</evidence>
<name>A0AAJ4NLH0_PRORE</name>
<dbReference type="Proteomes" id="UP000682358">
    <property type="component" value="Chromosome"/>
</dbReference>
<gene>
    <name evidence="1" type="ORF">KOF27_15710</name>
</gene>
<sequence>MASETVIHPTWRKSLMKMSPTMSGLTCSMVPAHPFIYGLGQKTDTGCYLSPTNAINHIAKKLAGAGETDIVVMMVCAKSQVEFMSLLQVFSSVFPLPVFSQVKRMAKTAANLQVTKMQLPGKQFGGLPKPQALSTSTSRATINAQLIEKAKNSAGSASGIDAMKSAMSGFKSERENALKDIGNKLTDLLGKFVVIWSFTGKGTGDYLAERLQKDIPEPDAIFTLATLFAGSELAPLKGMLHDPTKPINSTESDNYARTGWWSHSAKKHQS</sequence>
<protein>
    <submittedName>
        <fullName evidence="1">Uncharacterized protein</fullName>
    </submittedName>
</protein>
<organism evidence="1 2">
    <name type="scientific">Providencia rettgeri</name>
    <dbReference type="NCBI Taxonomy" id="587"/>
    <lineage>
        <taxon>Bacteria</taxon>
        <taxon>Pseudomonadati</taxon>
        <taxon>Pseudomonadota</taxon>
        <taxon>Gammaproteobacteria</taxon>
        <taxon>Enterobacterales</taxon>
        <taxon>Morganellaceae</taxon>
        <taxon>Providencia</taxon>
    </lineage>
</organism>
<reference evidence="1" key="1">
    <citation type="submission" date="2021-06" db="EMBL/GenBank/DDBJ databases">
        <title>Emergence of genetically related NDM-1-producing Providencia rettgeri strains in Argentina.</title>
        <authorList>
            <person name="Pasteran F."/>
            <person name="Meo A."/>
            <person name="Gomez S."/>
            <person name="Derdoy L."/>
            <person name="Albronoz E."/>
            <person name="Faccone D."/>
            <person name="Guerriero L."/>
            <person name="Archuby D."/>
            <person name="Tarzia A."/>
            <person name="Lopez M."/>
            <person name="Corso A."/>
        </authorList>
    </citation>
    <scope>NUCLEOTIDE SEQUENCE</scope>
    <source>
        <strain evidence="1">PreM15628</strain>
    </source>
</reference>
<accession>A0AAJ4NLH0</accession>
<proteinExistence type="predicted"/>
<dbReference type="EMBL" id="CP076405">
    <property type="protein sequence ID" value="QWQ22700.2"/>
    <property type="molecule type" value="Genomic_DNA"/>
</dbReference>